<dbReference type="EC" id="2.7.7.66" evidence="5"/>
<dbReference type="Pfam" id="PF10620">
    <property type="entry name" value="MdcG"/>
    <property type="match status" value="1"/>
</dbReference>
<feature type="domain" description="Phosphoribosyl-dephospho-CoA transferase MdcG C-terminal" evidence="3">
    <location>
        <begin position="97"/>
        <end position="213"/>
    </location>
</feature>
<dbReference type="GO" id="GO:0016779">
    <property type="term" value="F:nucleotidyltransferase activity"/>
    <property type="evidence" value="ECO:0007669"/>
    <property type="project" value="UniProtKB-KW"/>
</dbReference>
<evidence type="ECO:0000259" key="4">
    <source>
        <dbReference type="Pfam" id="PF20866"/>
    </source>
</evidence>
<dbReference type="Proteomes" id="UP001365846">
    <property type="component" value="Unassembled WGS sequence"/>
</dbReference>
<evidence type="ECO:0000256" key="2">
    <source>
        <dbReference type="ARBA" id="ARBA00022695"/>
    </source>
</evidence>
<organism evidence="5 6">
    <name type="scientific">Variovorax ureilyticus</name>
    <dbReference type="NCBI Taxonomy" id="1836198"/>
    <lineage>
        <taxon>Bacteria</taxon>
        <taxon>Pseudomonadati</taxon>
        <taxon>Pseudomonadota</taxon>
        <taxon>Betaproteobacteria</taxon>
        <taxon>Burkholderiales</taxon>
        <taxon>Comamonadaceae</taxon>
        <taxon>Variovorax</taxon>
    </lineage>
</organism>
<evidence type="ECO:0000256" key="1">
    <source>
        <dbReference type="ARBA" id="ARBA00022679"/>
    </source>
</evidence>
<dbReference type="InterPro" id="IPR048903">
    <property type="entry name" value="MdcG_N"/>
</dbReference>
<dbReference type="RefSeq" id="WP_340358744.1">
    <property type="nucleotide sequence ID" value="NZ_JBBKZU010000009.1"/>
</dbReference>
<comment type="caution">
    <text evidence="5">The sequence shown here is derived from an EMBL/GenBank/DDBJ whole genome shotgun (WGS) entry which is preliminary data.</text>
</comment>
<evidence type="ECO:0000313" key="6">
    <source>
        <dbReference type="Proteomes" id="UP001365846"/>
    </source>
</evidence>
<dbReference type="InterPro" id="IPR049180">
    <property type="entry name" value="MdcG_C"/>
</dbReference>
<keyword evidence="6" id="KW-1185">Reference proteome</keyword>
<reference evidence="5 6" key="1">
    <citation type="submission" date="2024-03" db="EMBL/GenBank/DDBJ databases">
        <title>Novel species of the genus Variovorax.</title>
        <authorList>
            <person name="Liu Q."/>
            <person name="Xin Y.-H."/>
        </authorList>
    </citation>
    <scope>NUCLEOTIDE SEQUENCE [LARGE SCALE GENOMIC DNA]</scope>
    <source>
        <strain evidence="5 6">KACC 18899</strain>
    </source>
</reference>
<sequence>MMPLRRHRLAFLSDTGWADVRARAWDAQAQACIEHWAAHRLPLVVTRQPQADASEGPIALGLPAPLQWDRRRLAIHVPRSALAWFDEFPRAEDAAGLLPRIPRAAWRALVRQLAGCDASARIYGAYGWQLLTGLPCIRESSDIDVWIGVRDAEQADAVAHHLDAFAPRHPRLDGELVFEDGTAVAWREWQAWRTGRARHLLVKRLDGASMADAPFVRRHAPALEMAA</sequence>
<dbReference type="NCBIfam" id="TIGR03135">
    <property type="entry name" value="malonate_mdcG"/>
    <property type="match status" value="1"/>
</dbReference>
<evidence type="ECO:0000313" key="5">
    <source>
        <dbReference type="EMBL" id="MEJ8813499.1"/>
    </source>
</evidence>
<gene>
    <name evidence="5" type="primary">mdcG</name>
    <name evidence="5" type="ORF">WKW77_20605</name>
</gene>
<dbReference type="EMBL" id="JBBKZU010000009">
    <property type="protein sequence ID" value="MEJ8813499.1"/>
    <property type="molecule type" value="Genomic_DNA"/>
</dbReference>
<keyword evidence="2 5" id="KW-0548">Nucleotidyltransferase</keyword>
<keyword evidence="1 5" id="KW-0808">Transferase</keyword>
<accession>A0ABU8VKS1</accession>
<protein>
    <submittedName>
        <fullName evidence="5">Malonate decarboxylase holo-[acyl-carrier-protein] synthase</fullName>
        <ecNumber evidence="5">2.7.7.66</ecNumber>
    </submittedName>
</protein>
<feature type="domain" description="Phosphoribosyl-dephospho-CoA transferase MdcG N-terminal" evidence="4">
    <location>
        <begin position="5"/>
        <end position="85"/>
    </location>
</feature>
<dbReference type="InterPro" id="IPR017557">
    <property type="entry name" value="Holo-ACP_synthase"/>
</dbReference>
<evidence type="ECO:0000259" key="3">
    <source>
        <dbReference type="Pfam" id="PF10620"/>
    </source>
</evidence>
<dbReference type="Pfam" id="PF20866">
    <property type="entry name" value="MdcG_N"/>
    <property type="match status" value="1"/>
</dbReference>
<proteinExistence type="predicted"/>
<name>A0ABU8VKS1_9BURK</name>